<keyword evidence="4" id="KW-1185">Reference proteome</keyword>
<dbReference type="AlphaFoldDB" id="A0A2P4PBL0"/>
<evidence type="ECO:0000256" key="1">
    <source>
        <dbReference type="SAM" id="MobiDB-lite"/>
    </source>
</evidence>
<feature type="transmembrane region" description="Helical" evidence="2">
    <location>
        <begin position="72"/>
        <end position="92"/>
    </location>
</feature>
<evidence type="ECO:0000313" key="4">
    <source>
        <dbReference type="Proteomes" id="UP000018888"/>
    </source>
</evidence>
<organism evidence="3 4">
    <name type="scientific">Rhizophagus irregularis (strain DAOM 181602 / DAOM 197198 / MUCL 43194)</name>
    <name type="common">Arbuscular mycorrhizal fungus</name>
    <name type="synonym">Glomus intraradices</name>
    <dbReference type="NCBI Taxonomy" id="747089"/>
    <lineage>
        <taxon>Eukaryota</taxon>
        <taxon>Fungi</taxon>
        <taxon>Fungi incertae sedis</taxon>
        <taxon>Mucoromycota</taxon>
        <taxon>Glomeromycotina</taxon>
        <taxon>Glomeromycetes</taxon>
        <taxon>Glomerales</taxon>
        <taxon>Glomeraceae</taxon>
        <taxon>Rhizophagus</taxon>
    </lineage>
</organism>
<name>A0A2P4PBL0_RHIID</name>
<reference evidence="3 4" key="2">
    <citation type="journal article" date="2018" name="New Phytol.">
        <title>High intraspecific genome diversity in the model arbuscular mycorrhizal symbiont Rhizophagus irregularis.</title>
        <authorList>
            <person name="Chen E.C.H."/>
            <person name="Morin E."/>
            <person name="Beaudet D."/>
            <person name="Noel J."/>
            <person name="Yildirir G."/>
            <person name="Ndikumana S."/>
            <person name="Charron P."/>
            <person name="St-Onge C."/>
            <person name="Giorgi J."/>
            <person name="Kruger M."/>
            <person name="Marton T."/>
            <person name="Ropars J."/>
            <person name="Grigoriev I.V."/>
            <person name="Hainaut M."/>
            <person name="Henrissat B."/>
            <person name="Roux C."/>
            <person name="Martin F."/>
            <person name="Corradi N."/>
        </authorList>
    </citation>
    <scope>NUCLEOTIDE SEQUENCE [LARGE SCALE GENOMIC DNA]</scope>
    <source>
        <strain evidence="3 4">DAOM 197198</strain>
    </source>
</reference>
<keyword evidence="2" id="KW-0812">Transmembrane</keyword>
<feature type="compositionally biased region" description="Basic and acidic residues" evidence="1">
    <location>
        <begin position="1"/>
        <end position="15"/>
    </location>
</feature>
<sequence>MMYCHPRDSKKKEIDNPNNSSCVLPDNSPRRYRRGNRTHHWGGFSFVSSVTRIITSITFTIFIISTVSIISIVWYLFFRITVAITVTIIVCLN</sequence>
<protein>
    <submittedName>
        <fullName evidence="3">Uncharacterized protein</fullName>
    </submittedName>
</protein>
<reference evidence="3 4" key="1">
    <citation type="journal article" date="2013" name="Proc. Natl. Acad. Sci. U.S.A.">
        <title>Genome of an arbuscular mycorrhizal fungus provides insight into the oldest plant symbiosis.</title>
        <authorList>
            <person name="Tisserant E."/>
            <person name="Malbreil M."/>
            <person name="Kuo A."/>
            <person name="Kohler A."/>
            <person name="Symeonidi A."/>
            <person name="Balestrini R."/>
            <person name="Charron P."/>
            <person name="Duensing N."/>
            <person name="Frei Dit Frey N."/>
            <person name="Gianinazzi-Pearson V."/>
            <person name="Gilbert L.B."/>
            <person name="Handa Y."/>
            <person name="Herr J.R."/>
            <person name="Hijri M."/>
            <person name="Koul R."/>
            <person name="Kawaguchi M."/>
            <person name="Krajinski F."/>
            <person name="Lammers P.J."/>
            <person name="Masclaux F.G."/>
            <person name="Murat C."/>
            <person name="Morin E."/>
            <person name="Ndikumana S."/>
            <person name="Pagni M."/>
            <person name="Petitpierre D."/>
            <person name="Requena N."/>
            <person name="Rosikiewicz P."/>
            <person name="Riley R."/>
            <person name="Saito K."/>
            <person name="San Clemente H."/>
            <person name="Shapiro H."/>
            <person name="van Tuinen D."/>
            <person name="Becard G."/>
            <person name="Bonfante P."/>
            <person name="Paszkowski U."/>
            <person name="Shachar-Hill Y.Y."/>
            <person name="Tuskan G.A."/>
            <person name="Young P.W."/>
            <person name="Sanders I.R."/>
            <person name="Henrissat B."/>
            <person name="Rensing S.A."/>
            <person name="Grigoriev I.V."/>
            <person name="Corradi N."/>
            <person name="Roux C."/>
            <person name="Martin F."/>
        </authorList>
    </citation>
    <scope>NUCLEOTIDE SEQUENCE [LARGE SCALE GENOMIC DNA]</scope>
    <source>
        <strain evidence="3 4">DAOM 197198</strain>
    </source>
</reference>
<dbReference type="EMBL" id="AUPC02000290">
    <property type="protein sequence ID" value="POG62747.1"/>
    <property type="molecule type" value="Genomic_DNA"/>
</dbReference>
<keyword evidence="2" id="KW-1133">Transmembrane helix</keyword>
<gene>
    <name evidence="3" type="ORF">GLOIN_2v598212</name>
</gene>
<keyword evidence="2" id="KW-0472">Membrane</keyword>
<comment type="caution">
    <text evidence="3">The sequence shown here is derived from an EMBL/GenBank/DDBJ whole genome shotgun (WGS) entry which is preliminary data.</text>
</comment>
<proteinExistence type="predicted"/>
<dbReference type="Proteomes" id="UP000018888">
    <property type="component" value="Unassembled WGS sequence"/>
</dbReference>
<feature type="transmembrane region" description="Helical" evidence="2">
    <location>
        <begin position="41"/>
        <end position="66"/>
    </location>
</feature>
<evidence type="ECO:0000313" key="3">
    <source>
        <dbReference type="EMBL" id="POG62747.1"/>
    </source>
</evidence>
<feature type="region of interest" description="Disordered" evidence="1">
    <location>
        <begin position="1"/>
        <end position="20"/>
    </location>
</feature>
<evidence type="ECO:0000256" key="2">
    <source>
        <dbReference type="SAM" id="Phobius"/>
    </source>
</evidence>
<accession>A0A2P4PBL0</accession>